<evidence type="ECO:0000313" key="2">
    <source>
        <dbReference type="EMBL" id="VEL32871.1"/>
    </source>
</evidence>
<sequence length="148" mass="16715">MGQMDPRQPRVAACTSTGQAGQTSRQTTTKSILAADPIPPRSYNFRWNIAGLLNRRFNLSKPDYDFPLHIKTSSTGEHFKISALQIFPEAMLPGPEVLFHLVFQPKVAPNETYLFAIRDPDDTLRLSLSFVKVVEFQDSVWIGDTFFP</sequence>
<gene>
    <name evidence="2" type="ORF">PXEA_LOCUS26311</name>
</gene>
<dbReference type="EMBL" id="CAAALY010244782">
    <property type="protein sequence ID" value="VEL32871.1"/>
    <property type="molecule type" value="Genomic_DNA"/>
</dbReference>
<keyword evidence="3" id="KW-1185">Reference proteome</keyword>
<dbReference type="AlphaFoldDB" id="A0A448XBA5"/>
<dbReference type="OrthoDB" id="5983381at2759"/>
<accession>A0A448XBA5</accession>
<name>A0A448XBA5_9PLAT</name>
<evidence type="ECO:0000256" key="1">
    <source>
        <dbReference type="SAM" id="MobiDB-lite"/>
    </source>
</evidence>
<comment type="caution">
    <text evidence="2">The sequence shown here is derived from an EMBL/GenBank/DDBJ whole genome shotgun (WGS) entry which is preliminary data.</text>
</comment>
<dbReference type="Proteomes" id="UP000784294">
    <property type="component" value="Unassembled WGS sequence"/>
</dbReference>
<protein>
    <submittedName>
        <fullName evidence="2">Uncharacterized protein</fullName>
    </submittedName>
</protein>
<organism evidence="2 3">
    <name type="scientific">Protopolystoma xenopodis</name>
    <dbReference type="NCBI Taxonomy" id="117903"/>
    <lineage>
        <taxon>Eukaryota</taxon>
        <taxon>Metazoa</taxon>
        <taxon>Spiralia</taxon>
        <taxon>Lophotrochozoa</taxon>
        <taxon>Platyhelminthes</taxon>
        <taxon>Monogenea</taxon>
        <taxon>Polyopisthocotylea</taxon>
        <taxon>Polystomatidea</taxon>
        <taxon>Polystomatidae</taxon>
        <taxon>Protopolystoma</taxon>
    </lineage>
</organism>
<feature type="compositionally biased region" description="Polar residues" evidence="1">
    <location>
        <begin position="14"/>
        <end position="31"/>
    </location>
</feature>
<reference evidence="2" key="1">
    <citation type="submission" date="2018-11" db="EMBL/GenBank/DDBJ databases">
        <authorList>
            <consortium name="Pathogen Informatics"/>
        </authorList>
    </citation>
    <scope>NUCLEOTIDE SEQUENCE</scope>
</reference>
<feature type="region of interest" description="Disordered" evidence="1">
    <location>
        <begin position="1"/>
        <end position="31"/>
    </location>
</feature>
<proteinExistence type="predicted"/>
<evidence type="ECO:0000313" key="3">
    <source>
        <dbReference type="Proteomes" id="UP000784294"/>
    </source>
</evidence>